<evidence type="ECO:0000313" key="1">
    <source>
        <dbReference type="EMBL" id="KKL84393.1"/>
    </source>
</evidence>
<dbReference type="AlphaFoldDB" id="A0A0F9FDS4"/>
<proteinExistence type="predicted"/>
<reference evidence="1" key="1">
    <citation type="journal article" date="2015" name="Nature">
        <title>Complex archaea that bridge the gap between prokaryotes and eukaryotes.</title>
        <authorList>
            <person name="Spang A."/>
            <person name="Saw J.H."/>
            <person name="Jorgensen S.L."/>
            <person name="Zaremba-Niedzwiedzka K."/>
            <person name="Martijn J."/>
            <person name="Lind A.E."/>
            <person name="van Eijk R."/>
            <person name="Schleper C."/>
            <person name="Guy L."/>
            <person name="Ettema T.J."/>
        </authorList>
    </citation>
    <scope>NUCLEOTIDE SEQUENCE</scope>
</reference>
<protein>
    <submittedName>
        <fullName evidence="1">Uncharacterized protein</fullName>
    </submittedName>
</protein>
<organism evidence="1">
    <name type="scientific">marine sediment metagenome</name>
    <dbReference type="NCBI Taxonomy" id="412755"/>
    <lineage>
        <taxon>unclassified sequences</taxon>
        <taxon>metagenomes</taxon>
        <taxon>ecological metagenomes</taxon>
    </lineage>
</organism>
<gene>
    <name evidence="1" type="ORF">LCGC14_1965140</name>
</gene>
<sequence>IEKARREQGTTMRFTRRPILFSIAIAVICSVRLAQPAYAAEQDKKSEVKQLLRKELTRQKIAQAMIDESSNGNVPMIKELLDRTEGKVQGDQPPATNVNVVFVIGKGYPDAIE</sequence>
<feature type="non-terminal residue" evidence="1">
    <location>
        <position position="1"/>
    </location>
</feature>
<comment type="caution">
    <text evidence="1">The sequence shown here is derived from an EMBL/GenBank/DDBJ whole genome shotgun (WGS) entry which is preliminary data.</text>
</comment>
<accession>A0A0F9FDS4</accession>
<name>A0A0F9FDS4_9ZZZZ</name>
<dbReference type="EMBL" id="LAZR01021707">
    <property type="protein sequence ID" value="KKL84393.1"/>
    <property type="molecule type" value="Genomic_DNA"/>
</dbReference>